<accession>A0A1M5QKJ3</accession>
<dbReference type="SUPFAM" id="SSF55785">
    <property type="entry name" value="PYP-like sensor domain (PAS domain)"/>
    <property type="match status" value="1"/>
</dbReference>
<dbReference type="RefSeq" id="WP_073135268.1">
    <property type="nucleotide sequence ID" value="NZ_FQWQ01000002.1"/>
</dbReference>
<dbReference type="AlphaFoldDB" id="A0A1M5QKJ3"/>
<dbReference type="InterPro" id="IPR000014">
    <property type="entry name" value="PAS"/>
</dbReference>
<dbReference type="InterPro" id="IPR001610">
    <property type="entry name" value="PAC"/>
</dbReference>
<dbReference type="Gene3D" id="3.30.450.20">
    <property type="entry name" value="PAS domain"/>
    <property type="match status" value="1"/>
</dbReference>
<gene>
    <name evidence="4" type="ORF">SAMN04488109_2849</name>
</gene>
<evidence type="ECO:0000313" key="4">
    <source>
        <dbReference type="EMBL" id="SHH14123.1"/>
    </source>
</evidence>
<dbReference type="PROSITE" id="PS50113">
    <property type="entry name" value="PAC"/>
    <property type="match status" value="1"/>
</dbReference>
<dbReference type="CDD" id="cd00130">
    <property type="entry name" value="PAS"/>
    <property type="match status" value="1"/>
</dbReference>
<dbReference type="OrthoDB" id="9805474at2"/>
<dbReference type="Proteomes" id="UP000184212">
    <property type="component" value="Unassembled WGS sequence"/>
</dbReference>
<feature type="domain" description="PAC" evidence="3">
    <location>
        <begin position="758"/>
        <end position="810"/>
    </location>
</feature>
<dbReference type="Pfam" id="PF08448">
    <property type="entry name" value="PAS_4"/>
    <property type="match status" value="1"/>
</dbReference>
<keyword evidence="2" id="KW-1133">Transmembrane helix</keyword>
<evidence type="ECO:0000259" key="3">
    <source>
        <dbReference type="PROSITE" id="PS50113"/>
    </source>
</evidence>
<dbReference type="Pfam" id="PF01590">
    <property type="entry name" value="GAF"/>
    <property type="match status" value="1"/>
</dbReference>
<dbReference type="Pfam" id="PF13185">
    <property type="entry name" value="GAF_2"/>
    <property type="match status" value="1"/>
</dbReference>
<dbReference type="InterPro" id="IPR013656">
    <property type="entry name" value="PAS_4"/>
</dbReference>
<keyword evidence="2" id="KW-0812">Transmembrane</keyword>
<dbReference type="InterPro" id="IPR000700">
    <property type="entry name" value="PAS-assoc_C"/>
</dbReference>
<sequence>MRNRAFKYTIGFALTGLIITLLIGYVQRRTLATYQHNLPFITLGDNIKNRVTKAHLSFEELMGGDQSLNFERDVVGPLKASGAILQGTYDGKQTEVGNLGAIDEEETKALLKESIFAIEKLIESGQDRYKNKKAGIAATDSTAAVAGSHAGDAADQQFDAAFESFLATLDRLVDHIQQGTSTDASSLSMLSWLSIALLVVAFGALCLFLYRLQSSATKLVVEHESRSEQQGRAVASLSGFIEAISAGNYTADLSLDEESSGSLGTTLLTMRDKLRVNAEEDRRRNWSTSGLAQIGEILRASTGTTEELFDNIIKFVVKYTKSNQGGLFVLNEESEGEKFLELVACYAFERKKFLRKQVSVGEGLVGQSFLEGERIYLLEVPAEYVTITSGLGGSTPNALLLVPLKVNDKIFGVMELATFGKYEPHEIELVEKLTESIASTISSVRISESTRLLLERTQQQAEEMRAQEEEMRQNMEELEATQEEMRRKEKHIQNMLDGEKRRNEISQKNRTVLMELTKNKDIQDGNWNASLEKITSTISRQLGVSRSSIWTYHSKENTIRQEKLYQHSKGTFESGSELHGRDFPSYFEAVTSEEIIIANDANTHTATREFSDVYLRPLGIQSMLDVPFFNEGKIAGVICCEQQNEQKEWTEEDVEFLKSCADLLTVAYNTSKINLMLDKLGDDQETMQAIIDNIPRAVFWKDKDLRFQGANRIFAQVAGLKSYKDMVGRTDFDMPWKEHAEAYRADDLAVMNSRVPRLDQEERNVNSAGEESWVLTSKVPVTNKHGEVVAVLGMFEDITDRKRKEAEVISKLKELEELKKRLEKGAN</sequence>
<dbReference type="STRING" id="947013.SAMN04488109_2849"/>
<dbReference type="EMBL" id="FQWQ01000002">
    <property type="protein sequence ID" value="SHH14123.1"/>
    <property type="molecule type" value="Genomic_DNA"/>
</dbReference>
<dbReference type="InterPro" id="IPR003018">
    <property type="entry name" value="GAF"/>
</dbReference>
<feature type="transmembrane region" description="Helical" evidence="2">
    <location>
        <begin position="189"/>
        <end position="210"/>
    </location>
</feature>
<protein>
    <submittedName>
        <fullName evidence="4">PAS domain S-box-containing protein</fullName>
    </submittedName>
</protein>
<name>A0A1M5QKJ3_9BACT</name>
<dbReference type="SMART" id="SM00065">
    <property type="entry name" value="GAF"/>
    <property type="match status" value="2"/>
</dbReference>
<keyword evidence="1" id="KW-0175">Coiled coil</keyword>
<keyword evidence="2" id="KW-0472">Membrane</keyword>
<feature type="coiled-coil region" evidence="1">
    <location>
        <begin position="447"/>
        <end position="498"/>
    </location>
</feature>
<dbReference type="Gene3D" id="3.30.450.40">
    <property type="match status" value="2"/>
</dbReference>
<dbReference type="InterPro" id="IPR029016">
    <property type="entry name" value="GAF-like_dom_sf"/>
</dbReference>
<dbReference type="InterPro" id="IPR035965">
    <property type="entry name" value="PAS-like_dom_sf"/>
</dbReference>
<evidence type="ECO:0000256" key="1">
    <source>
        <dbReference type="SAM" id="Coils"/>
    </source>
</evidence>
<reference evidence="4 5" key="1">
    <citation type="submission" date="2016-11" db="EMBL/GenBank/DDBJ databases">
        <authorList>
            <person name="Jaros S."/>
            <person name="Januszkiewicz K."/>
            <person name="Wedrychowicz H."/>
        </authorList>
    </citation>
    <scope>NUCLEOTIDE SEQUENCE [LARGE SCALE GENOMIC DNA]</scope>
    <source>
        <strain evidence="4 5">DSM 24574</strain>
    </source>
</reference>
<dbReference type="SMART" id="SM00086">
    <property type="entry name" value="PAC"/>
    <property type="match status" value="1"/>
</dbReference>
<dbReference type="NCBIfam" id="TIGR00229">
    <property type="entry name" value="sensory_box"/>
    <property type="match status" value="1"/>
</dbReference>
<organism evidence="4 5">
    <name type="scientific">Chryseolinea serpens</name>
    <dbReference type="NCBI Taxonomy" id="947013"/>
    <lineage>
        <taxon>Bacteria</taxon>
        <taxon>Pseudomonadati</taxon>
        <taxon>Bacteroidota</taxon>
        <taxon>Cytophagia</taxon>
        <taxon>Cytophagales</taxon>
        <taxon>Fulvivirgaceae</taxon>
        <taxon>Chryseolinea</taxon>
    </lineage>
</organism>
<dbReference type="SUPFAM" id="SSF55781">
    <property type="entry name" value="GAF domain-like"/>
    <property type="match status" value="2"/>
</dbReference>
<evidence type="ECO:0000313" key="5">
    <source>
        <dbReference type="Proteomes" id="UP000184212"/>
    </source>
</evidence>
<evidence type="ECO:0000256" key="2">
    <source>
        <dbReference type="SAM" id="Phobius"/>
    </source>
</evidence>
<proteinExistence type="predicted"/>
<keyword evidence="5" id="KW-1185">Reference proteome</keyword>